<evidence type="ECO:0000313" key="2">
    <source>
        <dbReference type="EMBL" id="MBE1599725.1"/>
    </source>
</evidence>
<dbReference type="AlphaFoldDB" id="A0A8I0P851"/>
<dbReference type="Proteomes" id="UP000629287">
    <property type="component" value="Unassembled WGS sequence"/>
</dbReference>
<gene>
    <name evidence="1" type="ORF">H4687_005111</name>
    <name evidence="2" type="ORF">H4687_005854</name>
</gene>
<reference evidence="1 3" key="1">
    <citation type="submission" date="2020-10" db="EMBL/GenBank/DDBJ databases">
        <title>Sequencing the genomes of 1000 actinobacteria strains.</title>
        <authorList>
            <person name="Klenk H.-P."/>
        </authorList>
    </citation>
    <scope>NUCLEOTIDE SEQUENCE [LARGE SCALE GENOMIC DNA]</scope>
    <source>
        <strain evidence="1 3">DSM 41803</strain>
    </source>
</reference>
<evidence type="ECO:0000313" key="3">
    <source>
        <dbReference type="Proteomes" id="UP000629287"/>
    </source>
</evidence>
<comment type="caution">
    <text evidence="1">The sequence shown here is derived from an EMBL/GenBank/DDBJ whole genome shotgun (WGS) entry which is preliminary data.</text>
</comment>
<protein>
    <submittedName>
        <fullName evidence="1">Uncharacterized protein</fullName>
    </submittedName>
</protein>
<organism evidence="1 3">
    <name type="scientific">Streptomyces stelliscabiei</name>
    <dbReference type="NCBI Taxonomy" id="146820"/>
    <lineage>
        <taxon>Bacteria</taxon>
        <taxon>Bacillati</taxon>
        <taxon>Actinomycetota</taxon>
        <taxon>Actinomycetes</taxon>
        <taxon>Kitasatosporales</taxon>
        <taxon>Streptomycetaceae</taxon>
        <taxon>Streptomyces</taxon>
    </lineage>
</organism>
<sequence>MAQAQITDDPRDSPHCWSQAEVCTPDAVIHDVACGRGRHWWGKHRNRHVRWACPRRCSCIRHARKRAKQTTGEA</sequence>
<accession>A0A8I0P851</accession>
<evidence type="ECO:0000313" key="1">
    <source>
        <dbReference type="EMBL" id="MBE1598982.1"/>
    </source>
</evidence>
<name>A0A8I0P851_9ACTN</name>
<dbReference type="EMBL" id="JADBGF010000001">
    <property type="protein sequence ID" value="MBE1599725.1"/>
    <property type="molecule type" value="Genomic_DNA"/>
</dbReference>
<proteinExistence type="predicted"/>
<dbReference type="EMBL" id="JADBGF010000001">
    <property type="protein sequence ID" value="MBE1598982.1"/>
    <property type="molecule type" value="Genomic_DNA"/>
</dbReference>
<dbReference type="GeneID" id="86830398"/>
<keyword evidence="3" id="KW-1185">Reference proteome</keyword>
<dbReference type="RefSeq" id="WP_046916432.1">
    <property type="nucleotide sequence ID" value="NZ_JADBGF010000001.1"/>
</dbReference>